<dbReference type="InterPro" id="IPR036047">
    <property type="entry name" value="F-box-like_dom_sf"/>
</dbReference>
<accession>A0A077X2E8</accession>
<dbReference type="PANTHER" id="PTHR13318:SF190">
    <property type="entry name" value="PARTNER OF PAIRED, ISOFORM B"/>
    <property type="match status" value="1"/>
</dbReference>
<reference evidence="2" key="1">
    <citation type="journal article" date="2014" name="Genome Announc.">
        <title>De novo whole-genome sequence and genome annotation of Lichtheimia ramosa.</title>
        <authorList>
            <person name="Linde J."/>
            <person name="Schwartze V."/>
            <person name="Binder U."/>
            <person name="Lass-Florl C."/>
            <person name="Voigt K."/>
            <person name="Horn F."/>
        </authorList>
    </citation>
    <scope>NUCLEOTIDE SEQUENCE</scope>
    <source>
        <strain evidence="2">JMRC FSU:6197</strain>
    </source>
</reference>
<organism evidence="2">
    <name type="scientific">Lichtheimia ramosa</name>
    <dbReference type="NCBI Taxonomy" id="688394"/>
    <lineage>
        <taxon>Eukaryota</taxon>
        <taxon>Fungi</taxon>
        <taxon>Fungi incertae sedis</taxon>
        <taxon>Mucoromycota</taxon>
        <taxon>Mucoromycotina</taxon>
        <taxon>Mucoromycetes</taxon>
        <taxon>Mucorales</taxon>
        <taxon>Lichtheimiaceae</taxon>
        <taxon>Lichtheimia</taxon>
    </lineage>
</organism>
<dbReference type="AlphaFoldDB" id="A0A077X2E8"/>
<dbReference type="EMBL" id="LK023379">
    <property type="protein sequence ID" value="CDS13207.1"/>
    <property type="molecule type" value="Genomic_DNA"/>
</dbReference>
<dbReference type="SUPFAM" id="SSF81383">
    <property type="entry name" value="F-box domain"/>
    <property type="match status" value="1"/>
</dbReference>
<dbReference type="GO" id="GO:0031146">
    <property type="term" value="P:SCF-dependent proteasomal ubiquitin-dependent protein catabolic process"/>
    <property type="evidence" value="ECO:0007669"/>
    <property type="project" value="TreeGrafter"/>
</dbReference>
<dbReference type="Gene3D" id="3.80.10.10">
    <property type="entry name" value="Ribonuclease Inhibitor"/>
    <property type="match status" value="1"/>
</dbReference>
<evidence type="ECO:0000259" key="1">
    <source>
        <dbReference type="PROSITE" id="PS50181"/>
    </source>
</evidence>
<dbReference type="Pfam" id="PF12937">
    <property type="entry name" value="F-box-like"/>
    <property type="match status" value="1"/>
</dbReference>
<protein>
    <recommendedName>
        <fullName evidence="1">F-box domain-containing protein</fullName>
    </recommendedName>
</protein>
<dbReference type="InterPro" id="IPR032675">
    <property type="entry name" value="LRR_dom_sf"/>
</dbReference>
<proteinExistence type="predicted"/>
<gene>
    <name evidence="2" type="ORF">LRAMOSA05385</name>
</gene>
<feature type="domain" description="F-box" evidence="1">
    <location>
        <begin position="1"/>
        <end position="47"/>
    </location>
</feature>
<dbReference type="GO" id="GO:0019005">
    <property type="term" value="C:SCF ubiquitin ligase complex"/>
    <property type="evidence" value="ECO:0007669"/>
    <property type="project" value="TreeGrafter"/>
</dbReference>
<dbReference type="PANTHER" id="PTHR13318">
    <property type="entry name" value="PARTNER OF PAIRED, ISOFORM B-RELATED"/>
    <property type="match status" value="1"/>
</dbReference>
<dbReference type="SUPFAM" id="SSF52047">
    <property type="entry name" value="RNI-like"/>
    <property type="match status" value="1"/>
</dbReference>
<name>A0A077X2E8_9FUNG</name>
<dbReference type="CDD" id="cd09917">
    <property type="entry name" value="F-box_SF"/>
    <property type="match status" value="1"/>
</dbReference>
<dbReference type="InterPro" id="IPR001810">
    <property type="entry name" value="F-box_dom"/>
</dbReference>
<sequence length="504" mass="57155">MLERLPSEIVRQIVSSFTRLDFITCAQVNRAWRQHLPPYSAHLWERIHIKTNDHLVFLADTACFGQYITSCTITMHNDDTLPFLALERLRGCHLQSLALDSFNVKDNKRLADLLRNIKSESLAFTGVTGACLDFIGIIAAAASDIRHFACHYDGLCPSFMFGNHPPPPSLNTNHFGLVSLALTTQNLVIDWMDILQRCSATLQHLHIGPSIPTISCQDIMETCPRLQSMFIGEFSIPRMLIWPPSSSDKPGLRYLCHWGACYDVDAMKFIIRHQHTLEYLYLDTWVPVLQQPWHDLDSFQSNTLKTLECINMHDCTPSTLVSLIRQSPNLDTVVLLPVGPIPDQIWHALMSLDTLRHLSIHLELPKHQHHNQEWHTIIRPLGAMTTLRQLELQGLNGANSNQCCQLFQLLHDIPLVKLHLSHIRALDDMALAALVHIKSLEEINITNCTLVTTRGIKTLIDGLPKLRNMTFSLFHAQRMPPGVDELVTYAKSSRGVKLIVNRCN</sequence>
<evidence type="ECO:0000313" key="2">
    <source>
        <dbReference type="EMBL" id="CDS13207.1"/>
    </source>
</evidence>
<dbReference type="OrthoDB" id="2236735at2759"/>
<dbReference type="PROSITE" id="PS50181">
    <property type="entry name" value="FBOX"/>
    <property type="match status" value="1"/>
</dbReference>